<keyword evidence="9" id="KW-1185">Reference proteome</keyword>
<evidence type="ECO:0000256" key="7">
    <source>
        <dbReference type="ARBA" id="ARBA00048018"/>
    </source>
</evidence>
<dbReference type="Gene3D" id="3.50.80.10">
    <property type="entry name" value="D-tyrosyl-tRNA(Tyr) deacylase"/>
    <property type="match status" value="1"/>
</dbReference>
<comment type="catalytic activity">
    <reaction evidence="7">
        <text>a D-aminoacyl-tRNA + H2O = a tRNA + a D-alpha-amino acid + H(+)</text>
        <dbReference type="Rhea" id="RHEA:13953"/>
        <dbReference type="Rhea" id="RHEA-COMP:10123"/>
        <dbReference type="Rhea" id="RHEA-COMP:10124"/>
        <dbReference type="ChEBI" id="CHEBI:15377"/>
        <dbReference type="ChEBI" id="CHEBI:15378"/>
        <dbReference type="ChEBI" id="CHEBI:59871"/>
        <dbReference type="ChEBI" id="CHEBI:78442"/>
        <dbReference type="ChEBI" id="CHEBI:79333"/>
        <dbReference type="EC" id="3.1.1.96"/>
    </reaction>
</comment>
<dbReference type="EC" id="3.1.1.96" evidence="3"/>
<evidence type="ECO:0000313" key="8">
    <source>
        <dbReference type="EMBL" id="KAF0299393.1"/>
    </source>
</evidence>
<dbReference type="InterPro" id="IPR023509">
    <property type="entry name" value="DTD-like_sf"/>
</dbReference>
<keyword evidence="4" id="KW-0963">Cytoplasm</keyword>
<keyword evidence="5" id="KW-0378">Hydrolase</keyword>
<dbReference type="Proteomes" id="UP000440578">
    <property type="component" value="Unassembled WGS sequence"/>
</dbReference>
<evidence type="ECO:0000256" key="5">
    <source>
        <dbReference type="ARBA" id="ARBA00022801"/>
    </source>
</evidence>
<dbReference type="InterPro" id="IPR003732">
    <property type="entry name" value="Daa-tRNA_deacyls_DTD"/>
</dbReference>
<dbReference type="GO" id="GO:0051500">
    <property type="term" value="F:D-tyrosyl-tRNA(Tyr) deacylase activity"/>
    <property type="evidence" value="ECO:0007669"/>
    <property type="project" value="TreeGrafter"/>
</dbReference>
<dbReference type="SUPFAM" id="SSF69500">
    <property type="entry name" value="DTD-like"/>
    <property type="match status" value="1"/>
</dbReference>
<comment type="caution">
    <text evidence="8">The sequence shown here is derived from an EMBL/GenBank/DDBJ whole genome shotgun (WGS) entry which is preliminary data.</text>
</comment>
<dbReference type="AlphaFoldDB" id="A0A6A4W0F7"/>
<protein>
    <recommendedName>
        <fullName evidence="3">D-aminoacyl-tRNA deacylase</fullName>
        <ecNumber evidence="3">3.1.1.96</ecNumber>
    </recommendedName>
</protein>
<sequence length="162" mass="16997">MPEKRLVRLLLQQCTSAQLDLRGTDAVGAESDADLILERCGAPDDDGLLKIGPGLVLFVCFLSGCDDATARRAATTALSARLSESAADSRRTAITSAPGDILVVPQATLGGQLKGKQFQYHGNVSKADGARLYAVFVEALSETAAEVDGWSQAGCRIRCGSQ</sequence>
<name>A0A6A4W0F7_AMPAM</name>
<gene>
    <name evidence="8" type="primary">DTD2</name>
    <name evidence="8" type="ORF">FJT64_027841</name>
</gene>
<comment type="subcellular location">
    <subcellularLocation>
        <location evidence="1">Cytoplasm</location>
    </subcellularLocation>
</comment>
<comment type="subunit">
    <text evidence="2">Homodimer.</text>
</comment>
<dbReference type="PANTHER" id="PTHR10472:SF1">
    <property type="entry name" value="D-AMINOACYL-TRNA DEACYLASE 2"/>
    <property type="match status" value="1"/>
</dbReference>
<proteinExistence type="predicted"/>
<dbReference type="GO" id="GO:0005737">
    <property type="term" value="C:cytoplasm"/>
    <property type="evidence" value="ECO:0007669"/>
    <property type="project" value="UniProtKB-SubCell"/>
</dbReference>
<evidence type="ECO:0000256" key="4">
    <source>
        <dbReference type="ARBA" id="ARBA00022490"/>
    </source>
</evidence>
<dbReference type="OrthoDB" id="275783at2759"/>
<accession>A0A6A4W0F7</accession>
<evidence type="ECO:0000256" key="2">
    <source>
        <dbReference type="ARBA" id="ARBA00011738"/>
    </source>
</evidence>
<dbReference type="Pfam" id="PF02580">
    <property type="entry name" value="Tyr_Deacylase"/>
    <property type="match status" value="1"/>
</dbReference>
<dbReference type="EMBL" id="VIIS01001368">
    <property type="protein sequence ID" value="KAF0299393.1"/>
    <property type="molecule type" value="Genomic_DNA"/>
</dbReference>
<organism evidence="8 9">
    <name type="scientific">Amphibalanus amphitrite</name>
    <name type="common">Striped barnacle</name>
    <name type="synonym">Balanus amphitrite</name>
    <dbReference type="NCBI Taxonomy" id="1232801"/>
    <lineage>
        <taxon>Eukaryota</taxon>
        <taxon>Metazoa</taxon>
        <taxon>Ecdysozoa</taxon>
        <taxon>Arthropoda</taxon>
        <taxon>Crustacea</taxon>
        <taxon>Multicrustacea</taxon>
        <taxon>Cirripedia</taxon>
        <taxon>Thoracica</taxon>
        <taxon>Thoracicalcarea</taxon>
        <taxon>Balanomorpha</taxon>
        <taxon>Balanoidea</taxon>
        <taxon>Balanidae</taxon>
        <taxon>Amphibalaninae</taxon>
        <taxon>Amphibalanus</taxon>
    </lineage>
</organism>
<evidence type="ECO:0000256" key="3">
    <source>
        <dbReference type="ARBA" id="ARBA00013056"/>
    </source>
</evidence>
<evidence type="ECO:0000256" key="1">
    <source>
        <dbReference type="ARBA" id="ARBA00004496"/>
    </source>
</evidence>
<reference evidence="8 9" key="1">
    <citation type="submission" date="2019-07" db="EMBL/GenBank/DDBJ databases">
        <title>Draft genome assembly of a fouling barnacle, Amphibalanus amphitrite (Darwin, 1854): The first reference genome for Thecostraca.</title>
        <authorList>
            <person name="Kim W."/>
        </authorList>
    </citation>
    <scope>NUCLEOTIDE SEQUENCE [LARGE SCALE GENOMIC DNA]</scope>
    <source>
        <strain evidence="8">SNU_AA5</strain>
        <tissue evidence="8">Soma without cirri and trophi</tissue>
    </source>
</reference>
<dbReference type="PANTHER" id="PTHR10472">
    <property type="entry name" value="D-TYROSYL-TRNA TYR DEACYLASE"/>
    <property type="match status" value="1"/>
</dbReference>
<evidence type="ECO:0000256" key="6">
    <source>
        <dbReference type="ARBA" id="ARBA00047676"/>
    </source>
</evidence>
<evidence type="ECO:0000313" key="9">
    <source>
        <dbReference type="Proteomes" id="UP000440578"/>
    </source>
</evidence>
<comment type="catalytic activity">
    <reaction evidence="6">
        <text>glycyl-tRNA(Ala) + H2O = tRNA(Ala) + glycine + H(+)</text>
        <dbReference type="Rhea" id="RHEA:53744"/>
        <dbReference type="Rhea" id="RHEA-COMP:9657"/>
        <dbReference type="Rhea" id="RHEA-COMP:13640"/>
        <dbReference type="ChEBI" id="CHEBI:15377"/>
        <dbReference type="ChEBI" id="CHEBI:15378"/>
        <dbReference type="ChEBI" id="CHEBI:57305"/>
        <dbReference type="ChEBI" id="CHEBI:78442"/>
        <dbReference type="ChEBI" id="CHEBI:78522"/>
        <dbReference type="EC" id="3.1.1.96"/>
    </reaction>
</comment>